<dbReference type="GeneID" id="17285912"/>
<evidence type="ECO:0000313" key="3">
    <source>
        <dbReference type="Proteomes" id="UP000013827"/>
    </source>
</evidence>
<sequence length="427" mass="46709">MVHAAGSCSAAHPWIDRAIDRFFSNAESRSTSGLGLREVIDELRARSWSNHRPGKLEVTLSWSSAESPWSVSGRTVNRPNQPYKPAHMLTLLKRAVRRHGPEIARELGSPGALTLFLQTEDYPNLLPMHAGGRATIAAAAAWHSPWRERRRALVWRGAMRAGGHAGGPRERAIQRLRRVAPLLAANGVELDVQSVDRFGGGRADRNLTISREELCGAAYLLHLRGTTYSASLRYQLLCGSPVAALLGDETGECAEWFHPALADGRHFVKLPPDVRGQAAALLNLTSQLPAALSRAARIGAAGQHFVQEGLSDDVVDCYWARALVRYGRRAASLSRGDTEPEAVRSLPSEEAEPERVRECWWPCHERAGPCHFCGSRQACCRAGFDQQTADCGFGKLGFDVWPICNTTCGQFAGIHVLQYRACGAVLI</sequence>
<evidence type="ECO:0000313" key="2">
    <source>
        <dbReference type="EnsemblProtists" id="EOD40638"/>
    </source>
</evidence>
<name>A0A0D3KY03_EMIH1</name>
<dbReference type="Pfam" id="PF05686">
    <property type="entry name" value="Glyco_transf_90"/>
    <property type="match status" value="1"/>
</dbReference>
<dbReference type="RefSeq" id="XP_005793067.1">
    <property type="nucleotide sequence ID" value="XM_005793010.1"/>
</dbReference>
<reference evidence="2" key="2">
    <citation type="submission" date="2024-10" db="UniProtKB">
        <authorList>
            <consortium name="EnsemblProtists"/>
        </authorList>
    </citation>
    <scope>IDENTIFICATION</scope>
</reference>
<reference evidence="3" key="1">
    <citation type="journal article" date="2013" name="Nature">
        <title>Pan genome of the phytoplankton Emiliania underpins its global distribution.</title>
        <authorList>
            <person name="Read B.A."/>
            <person name="Kegel J."/>
            <person name="Klute M.J."/>
            <person name="Kuo A."/>
            <person name="Lefebvre S.C."/>
            <person name="Maumus F."/>
            <person name="Mayer C."/>
            <person name="Miller J."/>
            <person name="Monier A."/>
            <person name="Salamov A."/>
            <person name="Young J."/>
            <person name="Aguilar M."/>
            <person name="Claverie J.M."/>
            <person name="Frickenhaus S."/>
            <person name="Gonzalez K."/>
            <person name="Herman E.K."/>
            <person name="Lin Y.C."/>
            <person name="Napier J."/>
            <person name="Ogata H."/>
            <person name="Sarno A.F."/>
            <person name="Shmutz J."/>
            <person name="Schroeder D."/>
            <person name="de Vargas C."/>
            <person name="Verret F."/>
            <person name="von Dassow P."/>
            <person name="Valentin K."/>
            <person name="Van de Peer Y."/>
            <person name="Wheeler G."/>
            <person name="Dacks J.B."/>
            <person name="Delwiche C.F."/>
            <person name="Dyhrman S.T."/>
            <person name="Glockner G."/>
            <person name="John U."/>
            <person name="Richards T."/>
            <person name="Worden A.Z."/>
            <person name="Zhang X."/>
            <person name="Grigoriev I.V."/>
            <person name="Allen A.E."/>
            <person name="Bidle K."/>
            <person name="Borodovsky M."/>
            <person name="Bowler C."/>
            <person name="Brownlee C."/>
            <person name="Cock J.M."/>
            <person name="Elias M."/>
            <person name="Gladyshev V.N."/>
            <person name="Groth M."/>
            <person name="Guda C."/>
            <person name="Hadaegh A."/>
            <person name="Iglesias-Rodriguez M.D."/>
            <person name="Jenkins J."/>
            <person name="Jones B.M."/>
            <person name="Lawson T."/>
            <person name="Leese F."/>
            <person name="Lindquist E."/>
            <person name="Lobanov A."/>
            <person name="Lomsadze A."/>
            <person name="Malik S.B."/>
            <person name="Marsh M.E."/>
            <person name="Mackinder L."/>
            <person name="Mock T."/>
            <person name="Mueller-Roeber B."/>
            <person name="Pagarete A."/>
            <person name="Parker M."/>
            <person name="Probert I."/>
            <person name="Quesneville H."/>
            <person name="Raines C."/>
            <person name="Rensing S.A."/>
            <person name="Riano-Pachon D.M."/>
            <person name="Richier S."/>
            <person name="Rokitta S."/>
            <person name="Shiraiwa Y."/>
            <person name="Soanes D.M."/>
            <person name="van der Giezen M."/>
            <person name="Wahlund T.M."/>
            <person name="Williams B."/>
            <person name="Wilson W."/>
            <person name="Wolfe G."/>
            <person name="Wurch L.L."/>
        </authorList>
    </citation>
    <scope>NUCLEOTIDE SEQUENCE</scope>
</reference>
<organism evidence="2 3">
    <name type="scientific">Emiliania huxleyi (strain CCMP1516)</name>
    <dbReference type="NCBI Taxonomy" id="280463"/>
    <lineage>
        <taxon>Eukaryota</taxon>
        <taxon>Haptista</taxon>
        <taxon>Haptophyta</taxon>
        <taxon>Prymnesiophyceae</taxon>
        <taxon>Isochrysidales</taxon>
        <taxon>Noelaerhabdaceae</taxon>
        <taxon>Emiliania</taxon>
    </lineage>
</organism>
<evidence type="ECO:0000259" key="1">
    <source>
        <dbReference type="SMART" id="SM00672"/>
    </source>
</evidence>
<dbReference type="eggNOG" id="ENOG502SV26">
    <property type="taxonomic scope" value="Eukaryota"/>
</dbReference>
<dbReference type="InterPro" id="IPR051091">
    <property type="entry name" value="O-Glucosyltr/Glycosyltrsf_90"/>
</dbReference>
<dbReference type="SMART" id="SM00672">
    <property type="entry name" value="CAP10"/>
    <property type="match status" value="1"/>
</dbReference>
<dbReference type="EnsemblProtists" id="EOD40638">
    <property type="protein sequence ID" value="EOD40638"/>
    <property type="gene ID" value="EMIHUDRAFT_251058"/>
</dbReference>
<dbReference type="InterPro" id="IPR006598">
    <property type="entry name" value="CAP10"/>
</dbReference>
<keyword evidence="3" id="KW-1185">Reference proteome</keyword>
<dbReference type="AlphaFoldDB" id="A0A0D3KY03"/>
<feature type="domain" description="Glycosyl transferase CAP10" evidence="1">
    <location>
        <begin position="95"/>
        <end position="333"/>
    </location>
</feature>
<dbReference type="PaxDb" id="2903-EOD40638"/>
<dbReference type="PANTHER" id="PTHR12203">
    <property type="entry name" value="KDEL LYS-ASP-GLU-LEU CONTAINING - RELATED"/>
    <property type="match status" value="1"/>
</dbReference>
<dbReference type="PANTHER" id="PTHR12203:SF107">
    <property type="entry name" value="GLYCOSYL TRANSFERASE CAP10 DOMAIN-CONTAINING PROTEIN"/>
    <property type="match status" value="1"/>
</dbReference>
<proteinExistence type="predicted"/>
<dbReference type="Proteomes" id="UP000013827">
    <property type="component" value="Unassembled WGS sequence"/>
</dbReference>
<dbReference type="HOGENOM" id="CLU_049680_0_0_1"/>
<protein>
    <recommendedName>
        <fullName evidence="1">Glycosyl transferase CAP10 domain-containing protein</fullName>
    </recommendedName>
</protein>
<accession>A0A0D3KY03</accession>
<dbReference type="KEGG" id="ehx:EMIHUDRAFT_251058"/>